<feature type="zinc finger region" description="C3H1-type" evidence="7">
    <location>
        <begin position="130"/>
        <end position="159"/>
    </location>
</feature>
<dbReference type="Proteomes" id="UP001152799">
    <property type="component" value="Chromosome 7"/>
</dbReference>
<keyword evidence="6 7" id="KW-0862">Zinc</keyword>
<comment type="catalytic activity">
    <reaction evidence="1">
        <text>S-ubiquitinyl-[E2 ubiquitin-conjugating enzyme]-L-cysteine + [acceptor protein]-L-lysine = [E2 ubiquitin-conjugating enzyme]-L-cysteine + N(6)-ubiquitinyl-[acceptor protein]-L-lysine.</text>
        <dbReference type="EC" id="2.3.2.27"/>
    </reaction>
</comment>
<dbReference type="PROSITE" id="PS50103">
    <property type="entry name" value="ZF_C3H1"/>
    <property type="match status" value="2"/>
</dbReference>
<evidence type="ECO:0000313" key="12">
    <source>
        <dbReference type="Proteomes" id="UP001152799"/>
    </source>
</evidence>
<dbReference type="SMART" id="SM00184">
    <property type="entry name" value="RING"/>
    <property type="match status" value="1"/>
</dbReference>
<feature type="transmembrane region" description="Helical" evidence="8">
    <location>
        <begin position="192"/>
        <end position="211"/>
    </location>
</feature>
<feature type="domain" description="RING-type" evidence="9">
    <location>
        <begin position="48"/>
        <end position="101"/>
    </location>
</feature>
<accession>A0A9N9QHY9</accession>
<evidence type="ECO:0000256" key="2">
    <source>
        <dbReference type="ARBA" id="ARBA00012483"/>
    </source>
</evidence>
<dbReference type="PROSITE" id="PS00518">
    <property type="entry name" value="ZF_RING_1"/>
    <property type="match status" value="1"/>
</dbReference>
<dbReference type="EC" id="2.3.2.27" evidence="2"/>
<dbReference type="PANTHER" id="PTHR11224:SF10">
    <property type="entry name" value="IP09428P-RELATED"/>
    <property type="match status" value="1"/>
</dbReference>
<dbReference type="AlphaFoldDB" id="A0A9N9QHY9"/>
<keyword evidence="8" id="KW-0812">Transmembrane</keyword>
<gene>
    <name evidence="11" type="ORF">CEUTPL_LOCUS11672</name>
</gene>
<reference evidence="11" key="1">
    <citation type="submission" date="2022-01" db="EMBL/GenBank/DDBJ databases">
        <authorList>
            <person name="King R."/>
        </authorList>
    </citation>
    <scope>NUCLEOTIDE SEQUENCE</scope>
</reference>
<evidence type="ECO:0000313" key="11">
    <source>
        <dbReference type="EMBL" id="CAG9771234.1"/>
    </source>
</evidence>
<evidence type="ECO:0000256" key="1">
    <source>
        <dbReference type="ARBA" id="ARBA00000900"/>
    </source>
</evidence>
<sequence>MSCSKPICKYFLKDCCLFGNDCRNLHPPSILLTRLSQEENREMLSKTCGICYEVIMEKPYKYRTFGILPNCSHCYCFYCLQQWRRTSDFPLPVTLGCPECRTISDFVYSSRNWYENEEKKAAFIGFKNVQMKEIECRFFRRGEGICYLGEDCHFSHALLPREQGVAQQEPLPPIQRERNQVGDNLVNLPMGYYYYLPIHIMITIHWPIVVLF</sequence>
<dbReference type="InterPro" id="IPR013083">
    <property type="entry name" value="Znf_RING/FYVE/PHD"/>
</dbReference>
<dbReference type="InterPro" id="IPR045072">
    <property type="entry name" value="MKRN-like"/>
</dbReference>
<name>A0A9N9QHY9_9CUCU</name>
<organism evidence="11 12">
    <name type="scientific">Ceutorhynchus assimilis</name>
    <name type="common">cabbage seed weevil</name>
    <dbReference type="NCBI Taxonomy" id="467358"/>
    <lineage>
        <taxon>Eukaryota</taxon>
        <taxon>Metazoa</taxon>
        <taxon>Ecdysozoa</taxon>
        <taxon>Arthropoda</taxon>
        <taxon>Hexapoda</taxon>
        <taxon>Insecta</taxon>
        <taxon>Pterygota</taxon>
        <taxon>Neoptera</taxon>
        <taxon>Endopterygota</taxon>
        <taxon>Coleoptera</taxon>
        <taxon>Polyphaga</taxon>
        <taxon>Cucujiformia</taxon>
        <taxon>Curculionidae</taxon>
        <taxon>Ceutorhynchinae</taxon>
        <taxon>Ceutorhynchus</taxon>
    </lineage>
</organism>
<dbReference type="SMART" id="SM00356">
    <property type="entry name" value="ZnF_C3H1"/>
    <property type="match status" value="2"/>
</dbReference>
<keyword evidence="8" id="KW-1133">Transmembrane helix</keyword>
<keyword evidence="4 7" id="KW-0479">Metal-binding</keyword>
<keyword evidence="5 7" id="KW-0863">Zinc-finger</keyword>
<dbReference type="GO" id="GO:0000209">
    <property type="term" value="P:protein polyubiquitination"/>
    <property type="evidence" value="ECO:0007669"/>
    <property type="project" value="InterPro"/>
</dbReference>
<evidence type="ECO:0000256" key="7">
    <source>
        <dbReference type="PROSITE-ProRule" id="PRU00723"/>
    </source>
</evidence>
<keyword evidence="8" id="KW-0472">Membrane</keyword>
<protein>
    <recommendedName>
        <fullName evidence="2">RING-type E3 ubiquitin transferase</fullName>
        <ecNumber evidence="2">2.3.2.27</ecNumber>
    </recommendedName>
</protein>
<proteinExistence type="predicted"/>
<dbReference type="GO" id="GO:0008270">
    <property type="term" value="F:zinc ion binding"/>
    <property type="evidence" value="ECO:0007669"/>
    <property type="project" value="UniProtKB-KW"/>
</dbReference>
<dbReference type="OrthoDB" id="411372at2759"/>
<evidence type="ECO:0000259" key="9">
    <source>
        <dbReference type="PROSITE" id="PS50089"/>
    </source>
</evidence>
<dbReference type="PANTHER" id="PTHR11224">
    <property type="entry name" value="MAKORIN-RELATED"/>
    <property type="match status" value="1"/>
</dbReference>
<dbReference type="EMBL" id="OU892283">
    <property type="protein sequence ID" value="CAG9771234.1"/>
    <property type="molecule type" value="Genomic_DNA"/>
</dbReference>
<evidence type="ECO:0000256" key="6">
    <source>
        <dbReference type="ARBA" id="ARBA00022833"/>
    </source>
</evidence>
<feature type="zinc finger region" description="C3H1-type" evidence="7">
    <location>
        <begin position="2"/>
        <end position="29"/>
    </location>
</feature>
<evidence type="ECO:0000256" key="3">
    <source>
        <dbReference type="ARBA" id="ARBA00022679"/>
    </source>
</evidence>
<feature type="domain" description="C3H1-type" evidence="10">
    <location>
        <begin position="130"/>
        <end position="159"/>
    </location>
</feature>
<dbReference type="InterPro" id="IPR000571">
    <property type="entry name" value="Znf_CCCH"/>
</dbReference>
<dbReference type="Gene3D" id="3.30.40.10">
    <property type="entry name" value="Zinc/RING finger domain, C3HC4 (zinc finger)"/>
    <property type="match status" value="1"/>
</dbReference>
<evidence type="ECO:0000256" key="4">
    <source>
        <dbReference type="ARBA" id="ARBA00022723"/>
    </source>
</evidence>
<dbReference type="PROSITE" id="PS50089">
    <property type="entry name" value="ZF_RING_2"/>
    <property type="match status" value="1"/>
</dbReference>
<evidence type="ECO:0000259" key="10">
    <source>
        <dbReference type="PROSITE" id="PS50103"/>
    </source>
</evidence>
<feature type="domain" description="C3H1-type" evidence="10">
    <location>
        <begin position="2"/>
        <end position="29"/>
    </location>
</feature>
<dbReference type="GO" id="GO:0061630">
    <property type="term" value="F:ubiquitin protein ligase activity"/>
    <property type="evidence" value="ECO:0007669"/>
    <property type="project" value="UniProtKB-EC"/>
</dbReference>
<evidence type="ECO:0000256" key="5">
    <source>
        <dbReference type="ARBA" id="ARBA00022771"/>
    </source>
</evidence>
<keyword evidence="3" id="KW-0808">Transferase</keyword>
<evidence type="ECO:0000256" key="8">
    <source>
        <dbReference type="SAM" id="Phobius"/>
    </source>
</evidence>
<dbReference type="InterPro" id="IPR017907">
    <property type="entry name" value="Znf_RING_CS"/>
</dbReference>
<keyword evidence="12" id="KW-1185">Reference proteome</keyword>
<dbReference type="InterPro" id="IPR001841">
    <property type="entry name" value="Znf_RING"/>
</dbReference>
<dbReference type="SUPFAM" id="SSF57850">
    <property type="entry name" value="RING/U-box"/>
    <property type="match status" value="1"/>
</dbReference>